<dbReference type="GO" id="GO:0004674">
    <property type="term" value="F:protein serine/threonine kinase activity"/>
    <property type="evidence" value="ECO:0007669"/>
    <property type="project" value="TreeGrafter"/>
</dbReference>
<feature type="compositionally biased region" description="Basic and acidic residues" evidence="2">
    <location>
        <begin position="269"/>
        <end position="278"/>
    </location>
</feature>
<feature type="coiled-coil region" evidence="1">
    <location>
        <begin position="175"/>
        <end position="212"/>
    </location>
</feature>
<dbReference type="PROSITE" id="PS50011">
    <property type="entry name" value="PROTEIN_KINASE_DOM"/>
    <property type="match status" value="1"/>
</dbReference>
<dbReference type="PANTHER" id="PTHR44167">
    <property type="entry name" value="OVARIAN-SPECIFIC SERINE/THREONINE-PROTEIN KINASE LOK-RELATED"/>
    <property type="match status" value="1"/>
</dbReference>
<feature type="compositionally biased region" description="Polar residues" evidence="2">
    <location>
        <begin position="285"/>
        <end position="296"/>
    </location>
</feature>
<dbReference type="InterPro" id="IPR011009">
    <property type="entry name" value="Kinase-like_dom_sf"/>
</dbReference>
<feature type="compositionally biased region" description="Basic and acidic residues" evidence="2">
    <location>
        <begin position="585"/>
        <end position="595"/>
    </location>
</feature>
<dbReference type="SUPFAM" id="SSF140736">
    <property type="entry name" value="Rv1873-like"/>
    <property type="match status" value="1"/>
</dbReference>
<evidence type="ECO:0000259" key="3">
    <source>
        <dbReference type="PROSITE" id="PS50011"/>
    </source>
</evidence>
<gene>
    <name evidence="4" type="ORF">CI610_01058</name>
</gene>
<evidence type="ECO:0000256" key="2">
    <source>
        <dbReference type="SAM" id="MobiDB-lite"/>
    </source>
</evidence>
<dbReference type="Pfam" id="PF00069">
    <property type="entry name" value="Pkinase"/>
    <property type="match status" value="1"/>
</dbReference>
<feature type="compositionally biased region" description="Basic and acidic residues" evidence="2">
    <location>
        <begin position="15"/>
        <end position="24"/>
    </location>
</feature>
<feature type="compositionally biased region" description="Polar residues" evidence="2">
    <location>
        <begin position="324"/>
        <end position="333"/>
    </location>
</feature>
<feature type="compositionally biased region" description="Polar residues" evidence="2">
    <location>
        <begin position="343"/>
        <end position="363"/>
    </location>
</feature>
<dbReference type="GO" id="GO:0005737">
    <property type="term" value="C:cytoplasm"/>
    <property type="evidence" value="ECO:0007669"/>
    <property type="project" value="TreeGrafter"/>
</dbReference>
<feature type="region of interest" description="Disordered" evidence="2">
    <location>
        <begin position="972"/>
        <end position="1010"/>
    </location>
</feature>
<dbReference type="EMBL" id="NSIT01000039">
    <property type="protein sequence ID" value="PJE79965.1"/>
    <property type="molecule type" value="Genomic_DNA"/>
</dbReference>
<feature type="region of interest" description="Disordered" evidence="2">
    <location>
        <begin position="248"/>
        <end position="389"/>
    </location>
</feature>
<dbReference type="SMART" id="SM00220">
    <property type="entry name" value="S_TKc"/>
    <property type="match status" value="1"/>
</dbReference>
<dbReference type="PANTHER" id="PTHR44167:SF24">
    <property type="entry name" value="SERINE_THREONINE-PROTEIN KINASE CHK2"/>
    <property type="match status" value="1"/>
</dbReference>
<reference evidence="4" key="1">
    <citation type="journal article" date="2017" name="Appl. Environ. Microbiol.">
        <title>Molecular characterization of an Endozoicomonas-like organism causing infection in king scallop Pecten maximus L.</title>
        <authorList>
            <person name="Cano I."/>
            <person name="van Aerle R."/>
            <person name="Ross S."/>
            <person name="Verner-Jeffreys D.W."/>
            <person name="Paley R.K."/>
            <person name="Rimmer G."/>
            <person name="Ryder D."/>
            <person name="Hooper P."/>
            <person name="Stone D."/>
            <person name="Feist S.W."/>
        </authorList>
    </citation>
    <scope>NUCLEOTIDE SEQUENCE</scope>
</reference>
<dbReference type="SUPFAM" id="SSF56112">
    <property type="entry name" value="Protein kinase-like (PK-like)"/>
    <property type="match status" value="2"/>
</dbReference>
<accession>A0A2H9T9M8</accession>
<feature type="compositionally biased region" description="Basic and acidic residues" evidence="2">
    <location>
        <begin position="982"/>
        <end position="997"/>
    </location>
</feature>
<comment type="caution">
    <text evidence="4">The sequence shown here is derived from an EMBL/GenBank/DDBJ whole genome shotgun (WGS) entry which is preliminary data.</text>
</comment>
<proteinExistence type="predicted"/>
<feature type="compositionally biased region" description="Acidic residues" evidence="2">
    <location>
        <begin position="972"/>
        <end position="981"/>
    </location>
</feature>
<dbReference type="GO" id="GO:0005634">
    <property type="term" value="C:nucleus"/>
    <property type="evidence" value="ECO:0007669"/>
    <property type="project" value="TreeGrafter"/>
</dbReference>
<evidence type="ECO:0000256" key="1">
    <source>
        <dbReference type="SAM" id="Coils"/>
    </source>
</evidence>
<dbReference type="GO" id="GO:0005524">
    <property type="term" value="F:ATP binding"/>
    <property type="evidence" value="ECO:0007669"/>
    <property type="project" value="InterPro"/>
</dbReference>
<feature type="domain" description="Protein kinase" evidence="3">
    <location>
        <begin position="686"/>
        <end position="968"/>
    </location>
</feature>
<organism evidence="4">
    <name type="scientific">invertebrate metagenome</name>
    <dbReference type="NCBI Taxonomy" id="1711999"/>
    <lineage>
        <taxon>unclassified sequences</taxon>
        <taxon>metagenomes</taxon>
        <taxon>organismal metagenomes</taxon>
    </lineage>
</organism>
<dbReference type="Gene3D" id="1.25.40.380">
    <property type="entry name" value="Protein of unknown function DUF1810"/>
    <property type="match status" value="1"/>
</dbReference>
<feature type="region of interest" description="Disordered" evidence="2">
    <location>
        <begin position="553"/>
        <end position="600"/>
    </location>
</feature>
<dbReference type="InterPro" id="IPR000719">
    <property type="entry name" value="Prot_kinase_dom"/>
</dbReference>
<protein>
    <recommendedName>
        <fullName evidence="3">Protein kinase domain-containing protein</fullName>
    </recommendedName>
</protein>
<sequence>MPEGIPPKLNIVVPENHEPVKQENSEQEDDRLGIRSHSSVRHLPEDSPKVPVGKSLHSRRVTYAPSDGTFSPKTLLQKNSELSRALCRVKTQHQLVESLPSLIVAAQGAVEDKVLPFNVFYVTRRRNPQTGQIEKQRIRLIPPESQSDKLPASQSKRIHKALGKSLEKYQADNPVEKIQAEIADITQKLVVIEKALQQISDYEAMLARKQRELAVVGEPIKIGSGLKPVSVDSAMQPSVDEKTRPYFEASYQSPERSPESVFSPEPEWPSDRVPERGKNVFPDEQSISWNSSQGTPEKSGVVSISPEQAITDGESFTPRRTGAENRSMSASSDISEREEVSLGQATSKTPETGIPDSSLSDGQYSPGFDSRSMESVQQDVSQKESREEWPKTLQNIYTQRLTGADALADLQQNGEKKEHWSWQWFPSIYRETINGFETSDARRGCAFKNVNELMQYYQTPVLRDGFLELAGIAVNCPMNSSLDEQYLLESLMLCHRAATESHDADTTALISTLIEQQSKKLPVNFDQALFDVDEWLIGQGFEVDDEMQDVQISSGRSVARSPLPEEKEQNVSETVQPVSKPASETVEKSDEKLTEPPEFNRINKGENAVFSQVLMETPAGEKKWVYLLNSLPFSAMKDLGLSDQQLLSVRSNKKKTVNAAYLKKLDETYALFGLKRNPDTPKLKDEIDVCFFGAGSKGKVKLALLPSGEKGQQPKLIVAKKVRQPFNEQTDAAILKELAIQNRIPEGIAPHAYGISRTTKKRGKQPQHIVFMDIVPGASGGALAHQVLHRFSGREKKEFLHALLTTIDRLHKNSVYHGDLGWRNISYDKATQSLHVIDLGEGQTQKVAPTWFNNTVLRCDLAPELTATEADLTDETNELHSVDYEKVDAYALGYLLLEVFCGADAASRFEKASWDSNPDNRGAQQIRALEGLKFPVDKMRQVVSKMLSVNPGQRYAPERAIHQLEAYFEELGTESSEETETDKEMPSSKDTQRKEASEISEVFSNPPREESAAQLDQGSLDFLQILSTELKGDHQKESFLRRSPYFLSRGADGVVLKLGLKGGGFIVGKMPMSGKLAKLIGRDRHVETWRSERNAKTSRGVHYKFGELIQPVNIPNSIKLDISFTPFIEGDVFGRILDSSKKAWAPPEIKQLGQGLLSEFRNLWSMDIGHTDAHSGNIIITPEGTPRLLDFGRTKSLSDEGVAKADFMAIFHHLLTTALGNPDIYSTRSGEKKKRPMSYLLPGQYLAHLRENPVIIDFLNNRIQDELTELRTLLNWMLRRIDHADKSMLVDLQRHSYFSES</sequence>
<dbReference type="InterPro" id="IPR036287">
    <property type="entry name" value="Rv1873-like_sf"/>
</dbReference>
<feature type="region of interest" description="Disordered" evidence="2">
    <location>
        <begin position="1"/>
        <end position="57"/>
    </location>
</feature>
<dbReference type="GO" id="GO:0044773">
    <property type="term" value="P:mitotic DNA damage checkpoint signaling"/>
    <property type="evidence" value="ECO:0007669"/>
    <property type="project" value="TreeGrafter"/>
</dbReference>
<name>A0A2H9T9M8_9ZZZZ</name>
<dbReference type="Gene3D" id="1.10.510.10">
    <property type="entry name" value="Transferase(Phosphotransferase) domain 1"/>
    <property type="match status" value="2"/>
</dbReference>
<keyword evidence="1" id="KW-0175">Coiled coil</keyword>
<evidence type="ECO:0000313" key="4">
    <source>
        <dbReference type="EMBL" id="PJE79965.1"/>
    </source>
</evidence>